<dbReference type="NCBIfam" id="TIGR04056">
    <property type="entry name" value="OMP_RagA_SusC"/>
    <property type="match status" value="1"/>
</dbReference>
<dbReference type="EMBL" id="QOVL01000006">
    <property type="protein sequence ID" value="RXG31846.1"/>
    <property type="molecule type" value="Genomic_DNA"/>
</dbReference>
<evidence type="ECO:0000256" key="6">
    <source>
        <dbReference type="ARBA" id="ARBA00023237"/>
    </source>
</evidence>
<keyword evidence="5 7" id="KW-0472">Membrane</keyword>
<dbReference type="Pfam" id="PF07715">
    <property type="entry name" value="Plug"/>
    <property type="match status" value="1"/>
</dbReference>
<name>A0A4Q0PMS8_9FLAO</name>
<evidence type="ECO:0000313" key="10">
    <source>
        <dbReference type="Proteomes" id="UP000290608"/>
    </source>
</evidence>
<dbReference type="NCBIfam" id="TIGR04057">
    <property type="entry name" value="SusC_RagA_signa"/>
    <property type="match status" value="1"/>
</dbReference>
<dbReference type="InterPro" id="IPR037066">
    <property type="entry name" value="Plug_dom_sf"/>
</dbReference>
<proteinExistence type="inferred from homology"/>
<protein>
    <submittedName>
        <fullName evidence="9">TonB-linked SusC/RagA family outer membrane protein</fullName>
    </submittedName>
</protein>
<dbReference type="SUPFAM" id="SSF49464">
    <property type="entry name" value="Carboxypeptidase regulatory domain-like"/>
    <property type="match status" value="1"/>
</dbReference>
<evidence type="ECO:0000256" key="5">
    <source>
        <dbReference type="ARBA" id="ARBA00023136"/>
    </source>
</evidence>
<dbReference type="STRING" id="1122159.SAMN02745246_01512"/>
<dbReference type="Proteomes" id="UP000290608">
    <property type="component" value="Unassembled WGS sequence"/>
</dbReference>
<dbReference type="GO" id="GO:0009279">
    <property type="term" value="C:cell outer membrane"/>
    <property type="evidence" value="ECO:0007669"/>
    <property type="project" value="UniProtKB-SubCell"/>
</dbReference>
<evidence type="ECO:0000256" key="3">
    <source>
        <dbReference type="ARBA" id="ARBA00022452"/>
    </source>
</evidence>
<dbReference type="AlphaFoldDB" id="A0A4Q0PMS8"/>
<evidence type="ECO:0000313" key="9">
    <source>
        <dbReference type="EMBL" id="RXG31846.1"/>
    </source>
</evidence>
<gene>
    <name evidence="9" type="ORF">DSL99_1670</name>
</gene>
<accession>A0A4Q0PMS8</accession>
<evidence type="ECO:0000256" key="4">
    <source>
        <dbReference type="ARBA" id="ARBA00022692"/>
    </source>
</evidence>
<organism evidence="9 10">
    <name type="scientific">Leeuwenhoekiella marinoflava</name>
    <dbReference type="NCBI Taxonomy" id="988"/>
    <lineage>
        <taxon>Bacteria</taxon>
        <taxon>Pseudomonadati</taxon>
        <taxon>Bacteroidota</taxon>
        <taxon>Flavobacteriia</taxon>
        <taxon>Flavobacteriales</taxon>
        <taxon>Flavobacteriaceae</taxon>
        <taxon>Leeuwenhoekiella</taxon>
    </lineage>
</organism>
<evidence type="ECO:0000259" key="8">
    <source>
        <dbReference type="Pfam" id="PF07715"/>
    </source>
</evidence>
<evidence type="ECO:0000256" key="7">
    <source>
        <dbReference type="PROSITE-ProRule" id="PRU01360"/>
    </source>
</evidence>
<dbReference type="Pfam" id="PF13715">
    <property type="entry name" value="CarbopepD_reg_2"/>
    <property type="match status" value="1"/>
</dbReference>
<dbReference type="InterPro" id="IPR039426">
    <property type="entry name" value="TonB-dep_rcpt-like"/>
</dbReference>
<dbReference type="Gene3D" id="2.170.130.10">
    <property type="entry name" value="TonB-dependent receptor, plug domain"/>
    <property type="match status" value="1"/>
</dbReference>
<evidence type="ECO:0000256" key="1">
    <source>
        <dbReference type="ARBA" id="ARBA00004571"/>
    </source>
</evidence>
<keyword evidence="4 7" id="KW-0812">Transmembrane</keyword>
<dbReference type="InterPro" id="IPR008969">
    <property type="entry name" value="CarboxyPept-like_regulatory"/>
</dbReference>
<evidence type="ECO:0000256" key="2">
    <source>
        <dbReference type="ARBA" id="ARBA00022448"/>
    </source>
</evidence>
<comment type="similarity">
    <text evidence="7">Belongs to the TonB-dependent receptor family.</text>
</comment>
<dbReference type="InterPro" id="IPR023996">
    <property type="entry name" value="TonB-dep_OMP_SusC/RagA"/>
</dbReference>
<dbReference type="InterPro" id="IPR012910">
    <property type="entry name" value="Plug_dom"/>
</dbReference>
<dbReference type="InterPro" id="IPR023997">
    <property type="entry name" value="TonB-dep_OMP_SusC/RagA_CS"/>
</dbReference>
<dbReference type="Gene3D" id="2.40.170.20">
    <property type="entry name" value="TonB-dependent receptor, beta-barrel domain"/>
    <property type="match status" value="1"/>
</dbReference>
<keyword evidence="3 7" id="KW-1134">Transmembrane beta strand</keyword>
<dbReference type="FunFam" id="2.60.40.1120:FF:000003">
    <property type="entry name" value="Outer membrane protein Omp121"/>
    <property type="match status" value="1"/>
</dbReference>
<feature type="domain" description="TonB-dependent receptor plug" evidence="8">
    <location>
        <begin position="225"/>
        <end position="350"/>
    </location>
</feature>
<sequence length="1134" mass="127732">MAIKLTNALCINLKVHIKILMKSLIFLFWSTVFSFSPNVILSQNAKIVVESDKTISVDEVFDLIMSQTDYIFIYQSEMFKNYPEVYLKKGRIKVSELLKACITSNNLDFSVSNTNTIIINKSSNLQQFKKQQIEVSGIVTDKSGVPLPGASILIKGTSKGTMSDMDGRYSLDNVPENAVLVFSFFGFKPQEIPLEGKNLLNVILEESVESLQEVVITGLFERSEQTYTGSAVSIDRDQLQSVDNDNLLSAIQVLEPSFQLTENINLGSDPNSLPNVVIRGGNSLPDIASSGNGDIFDYTSNPNVPLFILNGFEVSLQRINDLNMNRVNSVTILKDAAATALYGSRAANGIVVIETIVPKDGNFRVSYSGALTLENPDLSSYDLLNAEQKLELEQAAGIYNSNFPYYREENDYLYNQRLAAARGGVDTDWLVLPTRNGLGTQHNVYIDGGSSDNVLYGIGLNYQNASGAMEGSSRRNTSINSYLSYRVKDLRFRNEFIVAFNRGANSSYGSFSEYARMNPYWAPYDALGNIKYNLEHITSPNRDAILNTQVNPIYNTTLNTIDESSYRNFTNNFVTEWKATNWLRFTGRFSYQVQNDESDDFRPAQHTDFADVPLERFYERGEYIKGYGMMKRLDGSLIGNINKSFDDHVLYASLGMNILETKYSQEQFTVQGFPNARLDQLLAGNRYPEDEGPTGSESINRTAGYFANGGYAYDNRYFADASYRLDGSSQFGKNQRFAPFWSLGAGWNIHEEAVMEHVDFVDRLKLRYSYGYTGSQNFPSYMGITTSEYYTDQNYRYNIGTYLLGYGNENLKWQRTAKSNFGLDTEFFNRRLSLTLDYFVEKTQGSVISVTTAPSSGFSSYNENIGDVINKGWELKSRYTLFRDSKSRNQISLFLNAFHVKGTIEAISNSLEELNETNANALSSSPLTRYVEGRSTTAIWAVPSLGIDPSTGREVYLTRDGNYTTVYNPADQVVAGDSRSDVEGSFGTNIEYNGIGVNLFFGFRIGGQTYNQTLVDRVEGADLNFNVDQRVYDERWREPGDETFFKGIIDPEGFSITSTTYASSRFVQDYNWLSLNNASIYYRLPEKLNKTLGLQNTKITLFTGDVFFLSSVRRERGLDYPYSRSFTLQLQTSF</sequence>
<comment type="caution">
    <text evidence="9">The sequence shown here is derived from an EMBL/GenBank/DDBJ whole genome shotgun (WGS) entry which is preliminary data.</text>
</comment>
<keyword evidence="2 7" id="KW-0813">Transport</keyword>
<reference evidence="9 10" key="1">
    <citation type="submission" date="2018-07" db="EMBL/GenBank/DDBJ databases">
        <title>Leeuwenhoekiella genomics.</title>
        <authorList>
            <person name="Tahon G."/>
            <person name="Willems A."/>
        </authorList>
    </citation>
    <scope>NUCLEOTIDE SEQUENCE [LARGE SCALE GENOMIC DNA]</scope>
    <source>
        <strain evidence="9 10">LMG 1345</strain>
    </source>
</reference>
<dbReference type="InterPro" id="IPR036942">
    <property type="entry name" value="Beta-barrel_TonB_sf"/>
</dbReference>
<dbReference type="SUPFAM" id="SSF56935">
    <property type="entry name" value="Porins"/>
    <property type="match status" value="1"/>
</dbReference>
<dbReference type="PROSITE" id="PS52016">
    <property type="entry name" value="TONB_DEPENDENT_REC_3"/>
    <property type="match status" value="1"/>
</dbReference>
<keyword evidence="6 7" id="KW-0998">Cell outer membrane</keyword>
<comment type="subcellular location">
    <subcellularLocation>
        <location evidence="1 7">Cell outer membrane</location>
        <topology evidence="1 7">Multi-pass membrane protein</topology>
    </subcellularLocation>
</comment>
<dbReference type="Gene3D" id="2.60.40.1120">
    <property type="entry name" value="Carboxypeptidase-like, regulatory domain"/>
    <property type="match status" value="1"/>
</dbReference>